<dbReference type="Pfam" id="PF02116">
    <property type="entry name" value="STE2"/>
    <property type="match status" value="1"/>
</dbReference>
<dbReference type="GO" id="GO:0038038">
    <property type="term" value="C:G protein-coupled receptor homodimeric complex"/>
    <property type="evidence" value="ECO:0007669"/>
    <property type="project" value="TreeGrafter"/>
</dbReference>
<feature type="transmembrane region" description="Helical" evidence="2">
    <location>
        <begin position="215"/>
        <end position="235"/>
    </location>
</feature>
<feature type="transmembrane region" description="Helical" evidence="2">
    <location>
        <begin position="283"/>
        <end position="302"/>
    </location>
</feature>
<reference evidence="3 4" key="1">
    <citation type="submission" date="2015-03" db="EMBL/GenBank/DDBJ databases">
        <authorList>
            <person name="Morales-Cruz A."/>
            <person name="Amrine K.C."/>
            <person name="Cantu D."/>
        </authorList>
    </citation>
    <scope>NUCLEOTIDE SEQUENCE [LARGE SCALE GENOMIC DNA]</scope>
    <source>
        <strain evidence="3">DS831</strain>
    </source>
</reference>
<dbReference type="InterPro" id="IPR027458">
    <property type="entry name" value="STE2_TM1-TM2_sf"/>
</dbReference>
<dbReference type="Gene3D" id="1.10.287.920">
    <property type="entry name" value="Pheromone alpha factor receptor"/>
    <property type="match status" value="1"/>
</dbReference>
<evidence type="ECO:0000313" key="3">
    <source>
        <dbReference type="EMBL" id="KKY17126.1"/>
    </source>
</evidence>
<evidence type="ECO:0000256" key="1">
    <source>
        <dbReference type="SAM" id="MobiDB-lite"/>
    </source>
</evidence>
<name>A0A0G2E461_9PEZI</name>
<keyword evidence="2" id="KW-0472">Membrane</keyword>
<feature type="transmembrane region" description="Helical" evidence="2">
    <location>
        <begin position="170"/>
        <end position="195"/>
    </location>
</feature>
<dbReference type="CDD" id="cd14939">
    <property type="entry name" value="7tmD_STE2"/>
    <property type="match status" value="1"/>
</dbReference>
<dbReference type="PANTHER" id="PTHR28009:SF1">
    <property type="entry name" value="PHEROMONE ALPHA FACTOR RECEPTOR"/>
    <property type="match status" value="1"/>
</dbReference>
<evidence type="ECO:0000256" key="2">
    <source>
        <dbReference type="SAM" id="Phobius"/>
    </source>
</evidence>
<dbReference type="PANTHER" id="PTHR28009">
    <property type="entry name" value="PHEROMONE ALPHA FACTOR RECEPTOR"/>
    <property type="match status" value="1"/>
</dbReference>
<dbReference type="InterPro" id="IPR000366">
    <property type="entry name" value="GPCR_STE2"/>
</dbReference>
<protein>
    <submittedName>
        <fullName evidence="3">Putative mating-type alpha-pheromone receptor</fullName>
    </submittedName>
</protein>
<feature type="compositionally biased region" description="Polar residues" evidence="1">
    <location>
        <begin position="351"/>
        <end position="362"/>
    </location>
</feature>
<feature type="region of interest" description="Disordered" evidence="1">
    <location>
        <begin position="337"/>
        <end position="362"/>
    </location>
</feature>
<proteinExistence type="predicted"/>
<keyword evidence="2" id="KW-0812">Transmembrane</keyword>
<feature type="transmembrane region" description="Helical" evidence="2">
    <location>
        <begin position="135"/>
        <end position="158"/>
    </location>
</feature>
<dbReference type="GO" id="GO:0004932">
    <property type="term" value="F:mating-type factor pheromone receptor activity"/>
    <property type="evidence" value="ECO:0007669"/>
    <property type="project" value="InterPro"/>
</dbReference>
<dbReference type="EMBL" id="LAQI01000160">
    <property type="protein sequence ID" value="KKY17126.1"/>
    <property type="molecule type" value="Genomic_DNA"/>
</dbReference>
<gene>
    <name evidence="3" type="ORF">UCDDS831_g06596</name>
</gene>
<dbReference type="AlphaFoldDB" id="A0A0G2E461"/>
<feature type="transmembrane region" description="Helical" evidence="2">
    <location>
        <begin position="255"/>
        <end position="277"/>
    </location>
</feature>
<keyword evidence="3" id="KW-0675">Receptor</keyword>
<comment type="caution">
    <text evidence="3">The sequence shown here is derived from an EMBL/GenBank/DDBJ whole genome shotgun (WGS) entry which is preliminary data.</text>
</comment>
<dbReference type="PRINTS" id="PR00250">
    <property type="entry name" value="GPCRSTE2"/>
</dbReference>
<organism evidence="3 4">
    <name type="scientific">Diplodia seriata</name>
    <dbReference type="NCBI Taxonomy" id="420778"/>
    <lineage>
        <taxon>Eukaryota</taxon>
        <taxon>Fungi</taxon>
        <taxon>Dikarya</taxon>
        <taxon>Ascomycota</taxon>
        <taxon>Pezizomycotina</taxon>
        <taxon>Dothideomycetes</taxon>
        <taxon>Dothideomycetes incertae sedis</taxon>
        <taxon>Botryosphaeriales</taxon>
        <taxon>Botryosphaeriaceae</taxon>
        <taxon>Diplodia</taxon>
    </lineage>
</organism>
<dbReference type="Proteomes" id="UP000034182">
    <property type="component" value="Unassembled WGS sequence"/>
</dbReference>
<feature type="transmembrane region" description="Helical" evidence="2">
    <location>
        <begin position="91"/>
        <end position="115"/>
    </location>
</feature>
<dbReference type="GO" id="GO:0000750">
    <property type="term" value="P:pheromone-dependent signal transduction involved in conjugation with cellular fusion"/>
    <property type="evidence" value="ECO:0007669"/>
    <property type="project" value="TreeGrafter"/>
</dbReference>
<reference evidence="3 4" key="2">
    <citation type="submission" date="2015-05" db="EMBL/GenBank/DDBJ databases">
        <title>Distinctive expansion of gene families associated with plant cell wall degradation and secondary metabolism in the genomes of grapevine trunk pathogens.</title>
        <authorList>
            <person name="Lawrence D.P."/>
            <person name="Travadon R."/>
            <person name="Rolshausen P.E."/>
            <person name="Baumgartner K."/>
        </authorList>
    </citation>
    <scope>NUCLEOTIDE SEQUENCE [LARGE SCALE GENOMIC DNA]</scope>
    <source>
        <strain evidence="3">DS831</strain>
    </source>
</reference>
<keyword evidence="2" id="KW-1133">Transmembrane helix</keyword>
<feature type="transmembrane region" description="Helical" evidence="2">
    <location>
        <begin position="55"/>
        <end position="79"/>
    </location>
</feature>
<sequence length="390" mass="42670">MAPVPSTGNDTAYYSPAVDAPPFDAWNQTITIYDQYGNPWEGGVSLNDVNLWAQYGIRATITWGSQIGASIIMVILLLVLTKHDKRRSPIFILNILALLMSVVRAITNATFYTSGFYNFYTYFAQDPSRLSAADYAHSITAAITTLLLLVCIELSLILQASVVCATLSRPWHITITISSALVALTAIGCRIALTVWNIQFILRPATADMPDLPRLANITSTFSICFFSLIFCAKLGLAIRNRRSLGLKQFGPMQIVFIMAAQTLIIPGACSILQFFTDDEIGAVSPTVVAIFLPLSSVWASANTNDHHHASRGHDAHHKFLGGLRWKKAPGERKSLATMNSSVCSSHGPLSPTSRKTTSTYNTDETCVSMEDGRPNQIFEVGKAMNKVFP</sequence>
<evidence type="ECO:0000313" key="4">
    <source>
        <dbReference type="Proteomes" id="UP000034182"/>
    </source>
</evidence>
<accession>A0A0G2E461</accession>